<name>A0A0J8GUL7_9ALTE</name>
<dbReference type="PANTHER" id="PTHR33993">
    <property type="entry name" value="GLYOXALASE-RELATED"/>
    <property type="match status" value="1"/>
</dbReference>
<evidence type="ECO:0000313" key="2">
    <source>
        <dbReference type="Proteomes" id="UP000037600"/>
    </source>
</evidence>
<dbReference type="Proteomes" id="UP000037600">
    <property type="component" value="Unassembled WGS sequence"/>
</dbReference>
<gene>
    <name evidence="1" type="ORF">XM47_10905</name>
</gene>
<keyword evidence="2" id="KW-1185">Reference proteome</keyword>
<dbReference type="OrthoDB" id="8776491at2"/>
<dbReference type="SUPFAM" id="SSF54593">
    <property type="entry name" value="Glyoxalase/Bleomycin resistance protein/Dihydroxybiphenyl dioxygenase"/>
    <property type="match status" value="1"/>
</dbReference>
<evidence type="ECO:0000313" key="1">
    <source>
        <dbReference type="EMBL" id="KMT64989.1"/>
    </source>
</evidence>
<sequence length="127" mass="13680">MNNNSVNIAVWFEIPAINFERAVCFYQDILDVEIVSIELAGFKQGLFPHDDTSLVSGAIVCGMGAQPSRNGSVIYLNGGDDLEQVLSKVEGAGGEVITAKTHLGDEIGYIAHFIDIEGNRIGLHSMN</sequence>
<reference evidence="1 2" key="1">
    <citation type="submission" date="2015-04" db="EMBL/GenBank/DDBJ databases">
        <title>Draft Genome Sequence of the Novel Agar-Digesting Marine Bacterium Q1.</title>
        <authorList>
            <person name="Li Y."/>
            <person name="Li D."/>
            <person name="Chen G."/>
            <person name="Du Z."/>
        </authorList>
    </citation>
    <scope>NUCLEOTIDE SEQUENCE [LARGE SCALE GENOMIC DNA]</scope>
    <source>
        <strain evidence="1 2">Q1</strain>
    </source>
</reference>
<dbReference type="EMBL" id="LAZL01000016">
    <property type="protein sequence ID" value="KMT64989.1"/>
    <property type="molecule type" value="Genomic_DNA"/>
</dbReference>
<dbReference type="Gene3D" id="3.10.180.10">
    <property type="entry name" value="2,3-Dihydroxybiphenyl 1,2-Dioxygenase, domain 1"/>
    <property type="match status" value="1"/>
</dbReference>
<dbReference type="CDD" id="cd07247">
    <property type="entry name" value="SgaA_N_like"/>
    <property type="match status" value="1"/>
</dbReference>
<dbReference type="AlphaFoldDB" id="A0A0J8GUL7"/>
<dbReference type="InterPro" id="IPR029068">
    <property type="entry name" value="Glyas_Bleomycin-R_OHBP_Dase"/>
</dbReference>
<proteinExistence type="predicted"/>
<evidence type="ECO:0008006" key="3">
    <source>
        <dbReference type="Google" id="ProtNLM"/>
    </source>
</evidence>
<dbReference type="STRING" id="1513271.XM47_10905"/>
<dbReference type="PANTHER" id="PTHR33993:SF2">
    <property type="entry name" value="VOC DOMAIN-CONTAINING PROTEIN"/>
    <property type="match status" value="1"/>
</dbReference>
<dbReference type="InterPro" id="IPR052164">
    <property type="entry name" value="Anthracycline_SecMetBiosynth"/>
</dbReference>
<comment type="caution">
    <text evidence="1">The sequence shown here is derived from an EMBL/GenBank/DDBJ whole genome shotgun (WGS) entry which is preliminary data.</text>
</comment>
<dbReference type="RefSeq" id="WP_048692446.1">
    <property type="nucleotide sequence ID" value="NZ_KQ130491.1"/>
</dbReference>
<organism evidence="1 2">
    <name type="scientific">Catenovulum maritimum</name>
    <dbReference type="NCBI Taxonomy" id="1513271"/>
    <lineage>
        <taxon>Bacteria</taxon>
        <taxon>Pseudomonadati</taxon>
        <taxon>Pseudomonadota</taxon>
        <taxon>Gammaproteobacteria</taxon>
        <taxon>Alteromonadales</taxon>
        <taxon>Alteromonadaceae</taxon>
        <taxon>Catenovulum</taxon>
    </lineage>
</organism>
<protein>
    <recommendedName>
        <fullName evidence="3">VOC domain-containing protein</fullName>
    </recommendedName>
</protein>
<accession>A0A0J8GUL7</accession>